<name>A0AAD5CPZ1_AMBAR</name>
<dbReference type="Proteomes" id="UP001206925">
    <property type="component" value="Unassembled WGS sequence"/>
</dbReference>
<reference evidence="1" key="1">
    <citation type="submission" date="2022-06" db="EMBL/GenBank/DDBJ databases">
        <title>Uncovering the hologenomic basis of an extraordinary plant invasion.</title>
        <authorList>
            <person name="Bieker V.C."/>
            <person name="Martin M.D."/>
            <person name="Gilbert T."/>
            <person name="Hodgins K."/>
            <person name="Battlay P."/>
            <person name="Petersen B."/>
            <person name="Wilson J."/>
        </authorList>
    </citation>
    <scope>NUCLEOTIDE SEQUENCE</scope>
    <source>
        <strain evidence="1">AA19_3_7</strain>
        <tissue evidence="1">Leaf</tissue>
    </source>
</reference>
<feature type="non-terminal residue" evidence="1">
    <location>
        <position position="1"/>
    </location>
</feature>
<dbReference type="AlphaFoldDB" id="A0AAD5CPZ1"/>
<dbReference type="EMBL" id="JAMZMK010007051">
    <property type="protein sequence ID" value="KAI7746041.1"/>
    <property type="molecule type" value="Genomic_DNA"/>
</dbReference>
<accession>A0AAD5CPZ1</accession>
<organism evidence="1 2">
    <name type="scientific">Ambrosia artemisiifolia</name>
    <name type="common">Common ragweed</name>
    <dbReference type="NCBI Taxonomy" id="4212"/>
    <lineage>
        <taxon>Eukaryota</taxon>
        <taxon>Viridiplantae</taxon>
        <taxon>Streptophyta</taxon>
        <taxon>Embryophyta</taxon>
        <taxon>Tracheophyta</taxon>
        <taxon>Spermatophyta</taxon>
        <taxon>Magnoliopsida</taxon>
        <taxon>eudicotyledons</taxon>
        <taxon>Gunneridae</taxon>
        <taxon>Pentapetalae</taxon>
        <taxon>asterids</taxon>
        <taxon>campanulids</taxon>
        <taxon>Asterales</taxon>
        <taxon>Asteraceae</taxon>
        <taxon>Asteroideae</taxon>
        <taxon>Heliantheae alliance</taxon>
        <taxon>Heliantheae</taxon>
        <taxon>Ambrosia</taxon>
    </lineage>
</organism>
<evidence type="ECO:0000313" key="1">
    <source>
        <dbReference type="EMBL" id="KAI7746041.1"/>
    </source>
</evidence>
<sequence length="45" mass="5304">VYGEEEEGEKKKEDEVEPKVSNSEYIMRGRYLFHMSPDAIKDLKV</sequence>
<protein>
    <submittedName>
        <fullName evidence="1">Uncharacterized protein</fullName>
    </submittedName>
</protein>
<gene>
    <name evidence="1" type="ORF">M8C21_017251</name>
</gene>
<proteinExistence type="predicted"/>
<evidence type="ECO:0000313" key="2">
    <source>
        <dbReference type="Proteomes" id="UP001206925"/>
    </source>
</evidence>
<comment type="caution">
    <text evidence="1">The sequence shown here is derived from an EMBL/GenBank/DDBJ whole genome shotgun (WGS) entry which is preliminary data.</text>
</comment>
<keyword evidence="2" id="KW-1185">Reference proteome</keyword>